<feature type="transmembrane region" description="Helical" evidence="1">
    <location>
        <begin position="119"/>
        <end position="140"/>
    </location>
</feature>
<sequence>MSSIDHSATVLPEQKSWLRRIWSYPALEHYYRLVILVLCANVMTLAYGIMVGEWFSAESIALQTLANLVVVNLSVAVLVRQQYVINLLFWLATRAPTSWPLVIRWHLGKIYHHGGLHSGSAMAATTWFAIFTGSLAYSYYHDLVSISSRTLGISYLILALLMLIIVMALPNVRKKYHNAFEKTHRFGGWSVLILFWGQTFCLADDLNPQASFSSSMLMSYSFWALVMVTFSILLPWLRLRRVPVEIVTPSSHVALLKFDYGVTPFAGSSTAISTNPLMEWHHFANVPSPSESGFRLTVSRAGDWTGKLIESRPSHVWVKGIPTAGVANIEVLFKRVVYIATGSGIGPCLPHLLAKEVPMHLVWSTRTPRETYGDALVDEILAVQPNADIWDTTEKGKPDMVKLAYAAYKKFDAEAVICIANQKLTQEVVFGLESRGIPAYGAIWDS</sequence>
<dbReference type="Proteomes" id="UP000002943">
    <property type="component" value="Unassembled WGS sequence"/>
</dbReference>
<gene>
    <name evidence="2" type="ORF">VIBC2010_04152</name>
</gene>
<keyword evidence="1" id="KW-1133">Transmembrane helix</keyword>
<dbReference type="EMBL" id="AEIU01000108">
    <property type="protein sequence ID" value="EFP95073.1"/>
    <property type="molecule type" value="Genomic_DNA"/>
</dbReference>
<organism evidence="2 3">
    <name type="scientific">Vibrio caribbeanicus ATCC BAA-2122</name>
    <dbReference type="NCBI Taxonomy" id="796620"/>
    <lineage>
        <taxon>Bacteria</taxon>
        <taxon>Pseudomonadati</taxon>
        <taxon>Pseudomonadota</taxon>
        <taxon>Gammaproteobacteria</taxon>
        <taxon>Vibrionales</taxon>
        <taxon>Vibrionaceae</taxon>
        <taxon>Vibrio</taxon>
    </lineage>
</organism>
<dbReference type="Gene3D" id="3.40.50.80">
    <property type="entry name" value="Nucleotide-binding domain of ferredoxin-NADP reductase (FNR) module"/>
    <property type="match status" value="1"/>
</dbReference>
<accession>E3BPI4</accession>
<dbReference type="STRING" id="796620.VIBC2010_04152"/>
<protein>
    <submittedName>
        <fullName evidence="2">Uncharacterized protein</fullName>
    </submittedName>
</protein>
<dbReference type="PANTHER" id="PTHR33927">
    <property type="entry name" value="TRANSMEMBRANE PROTEIN"/>
    <property type="match status" value="1"/>
</dbReference>
<dbReference type="SUPFAM" id="SSF52343">
    <property type="entry name" value="Ferredoxin reductase-like, C-terminal NADP-linked domain"/>
    <property type="match status" value="1"/>
</dbReference>
<evidence type="ECO:0000313" key="2">
    <source>
        <dbReference type="EMBL" id="EFP95073.1"/>
    </source>
</evidence>
<feature type="transmembrane region" description="Helical" evidence="1">
    <location>
        <begin position="60"/>
        <end position="79"/>
    </location>
</feature>
<dbReference type="InterPro" id="IPR039261">
    <property type="entry name" value="FNR_nucleotide-bd"/>
</dbReference>
<feature type="transmembrane region" description="Helical" evidence="1">
    <location>
        <begin position="220"/>
        <end position="237"/>
    </location>
</feature>
<proteinExistence type="predicted"/>
<reference evidence="2 3" key="1">
    <citation type="journal article" date="2012" name="Int. J. Syst. Evol. Microbiol.">
        <title>Vibrio caribbeanicus sp. nov., isolated from the marine sponge Scleritoderma cyanea.</title>
        <authorList>
            <person name="Hoffmann M."/>
            <person name="Monday S.R."/>
            <person name="Allard M.W."/>
            <person name="Strain E.A."/>
            <person name="Whittaker P."/>
            <person name="Naum M."/>
            <person name="McCarthy P.J."/>
            <person name="Lopez J.V."/>
            <person name="Fischer M."/>
            <person name="Brown E.W."/>
        </authorList>
    </citation>
    <scope>NUCLEOTIDE SEQUENCE [LARGE SCALE GENOMIC DNA]</scope>
    <source>
        <strain evidence="2 3">ATCC BAA-2122</strain>
    </source>
</reference>
<comment type="caution">
    <text evidence="2">The sequence shown here is derived from an EMBL/GenBank/DDBJ whole genome shotgun (WGS) entry which is preliminary data.</text>
</comment>
<name>E3BPI4_9VIBR</name>
<feature type="transmembrane region" description="Helical" evidence="1">
    <location>
        <begin position="152"/>
        <end position="172"/>
    </location>
</feature>
<keyword evidence="1" id="KW-0812">Transmembrane</keyword>
<dbReference type="AlphaFoldDB" id="E3BPI4"/>
<keyword evidence="3" id="KW-1185">Reference proteome</keyword>
<dbReference type="InterPro" id="IPR052979">
    <property type="entry name" value="Adenylate-forming_domain"/>
</dbReference>
<dbReference type="eggNOG" id="COG0543">
    <property type="taxonomic scope" value="Bacteria"/>
</dbReference>
<dbReference type="PANTHER" id="PTHR33927:SF5">
    <property type="entry name" value="ENZYME, PUTATIVE (AFU_ORTHOLOGUE AFUA_8G01222)-RELATED"/>
    <property type="match status" value="1"/>
</dbReference>
<evidence type="ECO:0000313" key="3">
    <source>
        <dbReference type="Proteomes" id="UP000002943"/>
    </source>
</evidence>
<evidence type="ECO:0000256" key="1">
    <source>
        <dbReference type="SAM" id="Phobius"/>
    </source>
</evidence>
<feature type="transmembrane region" description="Helical" evidence="1">
    <location>
        <begin position="184"/>
        <end position="200"/>
    </location>
</feature>
<dbReference type="OrthoDB" id="1154639at2"/>
<dbReference type="RefSeq" id="WP_009603089.1">
    <property type="nucleotide sequence ID" value="NZ_AEIU01000108.1"/>
</dbReference>
<feature type="transmembrane region" description="Helical" evidence="1">
    <location>
        <begin position="30"/>
        <end position="48"/>
    </location>
</feature>
<keyword evidence="1" id="KW-0472">Membrane</keyword>